<comment type="cofactor">
    <cofactor evidence="2">
        <name>heme</name>
        <dbReference type="ChEBI" id="CHEBI:30413"/>
    </cofactor>
</comment>
<keyword evidence="3" id="KW-0560">Oxidoreductase</keyword>
<protein>
    <submittedName>
        <fullName evidence="5">Cytochrome P450</fullName>
    </submittedName>
</protein>
<dbReference type="Proteomes" id="UP001163823">
    <property type="component" value="Chromosome 14"/>
</dbReference>
<keyword evidence="2 3" id="KW-0408">Iron</keyword>
<feature type="transmembrane region" description="Helical" evidence="4">
    <location>
        <begin position="6"/>
        <end position="25"/>
    </location>
</feature>
<dbReference type="PRINTS" id="PR00463">
    <property type="entry name" value="EP450I"/>
</dbReference>
<gene>
    <name evidence="5" type="ORF">O6P43_034168</name>
</gene>
<dbReference type="InterPro" id="IPR002401">
    <property type="entry name" value="Cyt_P450_E_grp-I"/>
</dbReference>
<keyword evidence="3" id="KW-0503">Monooxygenase</keyword>
<dbReference type="InterPro" id="IPR017972">
    <property type="entry name" value="Cyt_P450_CS"/>
</dbReference>
<evidence type="ECO:0000313" key="6">
    <source>
        <dbReference type="Proteomes" id="UP001163823"/>
    </source>
</evidence>
<dbReference type="Pfam" id="PF00067">
    <property type="entry name" value="p450"/>
    <property type="match status" value="2"/>
</dbReference>
<dbReference type="InterPro" id="IPR001128">
    <property type="entry name" value="Cyt_P450"/>
</dbReference>
<keyword evidence="4" id="KW-1133">Transmembrane helix</keyword>
<proteinExistence type="inferred from homology"/>
<name>A0AAD7P7M3_QUISA</name>
<organism evidence="5 6">
    <name type="scientific">Quillaja saponaria</name>
    <name type="common">Soap bark tree</name>
    <dbReference type="NCBI Taxonomy" id="32244"/>
    <lineage>
        <taxon>Eukaryota</taxon>
        <taxon>Viridiplantae</taxon>
        <taxon>Streptophyta</taxon>
        <taxon>Embryophyta</taxon>
        <taxon>Tracheophyta</taxon>
        <taxon>Spermatophyta</taxon>
        <taxon>Magnoliopsida</taxon>
        <taxon>eudicotyledons</taxon>
        <taxon>Gunneridae</taxon>
        <taxon>Pentapetalae</taxon>
        <taxon>rosids</taxon>
        <taxon>fabids</taxon>
        <taxon>Fabales</taxon>
        <taxon>Quillajaceae</taxon>
        <taxon>Quillaja</taxon>
    </lineage>
</organism>
<dbReference type="GO" id="GO:0016705">
    <property type="term" value="F:oxidoreductase activity, acting on paired donors, with incorporation or reduction of molecular oxygen"/>
    <property type="evidence" value="ECO:0007669"/>
    <property type="project" value="InterPro"/>
</dbReference>
<sequence>MDSYVFLLVSSLFIFLLCNHIINLVTKKRKLPPGPTGFPIIGNLLALGDRPHESLTNLAKTHGPLMTVYLGFNTTIVASSAEIAREILQTNDQAFLGRPLPYSVTGETNYELSIAWLSGNANKWKILRKLCSSQIFTTQKLDALQGLRLQMTEVMVKRVMEASKAGEAINIGKLVFGTVLNLLSNTLFTMDISDMKSNYVEELKELVWKIMELAAKPNLCDYFPFLKPFDLQHIRRDAKVSHDGLQTLLNKVVERRMERRESLGAAKCGDVLDVLLDHSQQYLGHEGIIVLLTVVELRDDCPTNPFMKTWTGLIHWRNRHYYHNNGMGNEKDILSLPYLQSVLKETMRLHTTAPFLLPHRAEKDVQVCGYTIRKHSQVFVNAWAIARDQMYWDKPTEFIPERFMGSFQVDFRGTNFSFIPFGSGRRICPGMSLAVRMLSLTLASLIHHFDWKLPDGMAPQDLDMGDKFGITLQKAIPLVAIPLATTK</sequence>
<keyword evidence="2 3" id="KW-0479">Metal-binding</keyword>
<evidence type="ECO:0000256" key="1">
    <source>
        <dbReference type="ARBA" id="ARBA00010617"/>
    </source>
</evidence>
<keyword evidence="2 3" id="KW-0349">Heme</keyword>
<reference evidence="5" key="1">
    <citation type="journal article" date="2023" name="Science">
        <title>Elucidation of the pathway for biosynthesis of saponin adjuvants from the soapbark tree.</title>
        <authorList>
            <person name="Reed J."/>
            <person name="Orme A."/>
            <person name="El-Demerdash A."/>
            <person name="Owen C."/>
            <person name="Martin L.B.B."/>
            <person name="Misra R.C."/>
            <person name="Kikuchi S."/>
            <person name="Rejzek M."/>
            <person name="Martin A.C."/>
            <person name="Harkess A."/>
            <person name="Leebens-Mack J."/>
            <person name="Louveau T."/>
            <person name="Stephenson M.J."/>
            <person name="Osbourn A."/>
        </authorList>
    </citation>
    <scope>NUCLEOTIDE SEQUENCE</scope>
    <source>
        <strain evidence="5">S10</strain>
    </source>
</reference>
<evidence type="ECO:0000256" key="2">
    <source>
        <dbReference type="PIRSR" id="PIRSR602401-1"/>
    </source>
</evidence>
<dbReference type="GO" id="GO:0020037">
    <property type="term" value="F:heme binding"/>
    <property type="evidence" value="ECO:0007669"/>
    <property type="project" value="InterPro"/>
</dbReference>
<dbReference type="EMBL" id="JARAOO010000014">
    <property type="protein sequence ID" value="KAJ7944834.1"/>
    <property type="molecule type" value="Genomic_DNA"/>
</dbReference>
<evidence type="ECO:0000313" key="5">
    <source>
        <dbReference type="EMBL" id="KAJ7944834.1"/>
    </source>
</evidence>
<feature type="binding site" description="axial binding residue" evidence="2">
    <location>
        <position position="428"/>
    </location>
    <ligand>
        <name>heme</name>
        <dbReference type="ChEBI" id="CHEBI:30413"/>
    </ligand>
    <ligandPart>
        <name>Fe</name>
        <dbReference type="ChEBI" id="CHEBI:18248"/>
    </ligandPart>
</feature>
<dbReference type="GO" id="GO:0005506">
    <property type="term" value="F:iron ion binding"/>
    <property type="evidence" value="ECO:0007669"/>
    <property type="project" value="InterPro"/>
</dbReference>
<keyword evidence="4" id="KW-0472">Membrane</keyword>
<evidence type="ECO:0000256" key="4">
    <source>
        <dbReference type="SAM" id="Phobius"/>
    </source>
</evidence>
<comment type="similarity">
    <text evidence="1 3">Belongs to the cytochrome P450 family.</text>
</comment>
<dbReference type="KEGG" id="qsa:O6P43_034168"/>
<evidence type="ECO:0000256" key="3">
    <source>
        <dbReference type="RuleBase" id="RU000461"/>
    </source>
</evidence>
<dbReference type="GO" id="GO:0004497">
    <property type="term" value="F:monooxygenase activity"/>
    <property type="evidence" value="ECO:0007669"/>
    <property type="project" value="UniProtKB-KW"/>
</dbReference>
<keyword evidence="6" id="KW-1185">Reference proteome</keyword>
<dbReference type="PANTHER" id="PTHR47950:SF44">
    <property type="entry name" value="CYTOCHROME P450, FAMILY 76, SUBFAMILY C, POLYPEPTIDE 5-RELATED"/>
    <property type="match status" value="1"/>
</dbReference>
<dbReference type="InterPro" id="IPR036396">
    <property type="entry name" value="Cyt_P450_sf"/>
</dbReference>
<dbReference type="SUPFAM" id="SSF48264">
    <property type="entry name" value="Cytochrome P450"/>
    <property type="match status" value="1"/>
</dbReference>
<dbReference type="PANTHER" id="PTHR47950">
    <property type="entry name" value="CYTOCHROME P450, FAMILY 76, SUBFAMILY C, POLYPEPTIDE 5-RELATED"/>
    <property type="match status" value="1"/>
</dbReference>
<dbReference type="Gene3D" id="1.10.630.10">
    <property type="entry name" value="Cytochrome P450"/>
    <property type="match status" value="2"/>
</dbReference>
<dbReference type="AlphaFoldDB" id="A0AAD7P7M3"/>
<accession>A0AAD7P7M3</accession>
<comment type="caution">
    <text evidence="5">The sequence shown here is derived from an EMBL/GenBank/DDBJ whole genome shotgun (WGS) entry which is preliminary data.</text>
</comment>
<keyword evidence="4" id="KW-0812">Transmembrane</keyword>
<dbReference type="PROSITE" id="PS00086">
    <property type="entry name" value="CYTOCHROME_P450"/>
    <property type="match status" value="1"/>
</dbReference>